<keyword evidence="13" id="KW-1185">Reference proteome</keyword>
<dbReference type="AlphaFoldDB" id="A0A2P7Z1S6"/>
<keyword evidence="8" id="KW-0539">Nucleus</keyword>
<evidence type="ECO:0000256" key="3">
    <source>
        <dbReference type="ARBA" id="ARBA00007077"/>
    </source>
</evidence>
<keyword evidence="6" id="KW-0698">rRNA processing</keyword>
<evidence type="ECO:0000313" key="13">
    <source>
        <dbReference type="Proteomes" id="UP000243723"/>
    </source>
</evidence>
<dbReference type="SMART" id="SM00360">
    <property type="entry name" value="RRM"/>
    <property type="match status" value="2"/>
</dbReference>
<evidence type="ECO:0000259" key="11">
    <source>
        <dbReference type="PROSITE" id="PS50102"/>
    </source>
</evidence>
<dbReference type="InterPro" id="IPR035979">
    <property type="entry name" value="RBD_domain_sf"/>
</dbReference>
<evidence type="ECO:0000256" key="7">
    <source>
        <dbReference type="ARBA" id="ARBA00022884"/>
    </source>
</evidence>
<evidence type="ECO:0000256" key="9">
    <source>
        <dbReference type="PROSITE-ProRule" id="PRU00176"/>
    </source>
</evidence>
<feature type="domain" description="RRM" evidence="11">
    <location>
        <begin position="367"/>
        <end position="472"/>
    </location>
</feature>
<sequence>MSKSKDENKIRKRKSSSKDKSEDRPPKKHRKHAEAEVKTPQSEANFLNLKSATLDPTLSSLFSANGPVQLNDSLLSKSHAKSRKSTRGVVLSNDEDDEGADGSVRDDEEAIGSQDDETLSSLEDAPSDLDDVVLGDSSAEEAPELPPPKRQRKKKDDFEDLENNYMTKLSKESEKLKSEARAAKKAATKDDDNEQVIDGAEDVSGGEDDVASENEDTALSDAGTDASLSPPPQHETLTTQDSEFEKAQRTVFLGNVSLSAVTNKSARTTLKAHLTSFFSALPASDETRALSSLRFRSTPFASAIPKRAAFAKQEIMDATAHCTNAYAVYSSAALARTAAQHLNGTKVLGRHLRVDSVAHPSPVDHKRCVFVGNLGFVDDESLVDAANAEQGREKRKTNKTPADVEEGLWRTFSKVGAVESVRVIRDSKTRVGKGIAYVQFKDENSVEEALLWDGKKDPPMLPRKLRVSRAKAQKRNFFKKKEEMREREERSGRGKGGYVPKLTNQQRSQMGRAERLLGKNAAKEMTGANGIKMGARGGAPRVSGARMNGAGDVALKRPESFVFEGQRAKSGTDAGVKMKKGPGKKGPPKKAKPTKNSGKRAAAWKTKKLQD</sequence>
<dbReference type="SUPFAM" id="SSF54928">
    <property type="entry name" value="RNA-binding domain, RBD"/>
    <property type="match status" value="2"/>
</dbReference>
<evidence type="ECO:0000256" key="6">
    <source>
        <dbReference type="ARBA" id="ARBA00022552"/>
    </source>
</evidence>
<reference evidence="12 13" key="1">
    <citation type="submission" date="2017-05" db="EMBL/GenBank/DDBJ databases">
        <title>Draft genome sequence of Elsinoe australis.</title>
        <authorList>
            <person name="Cheng Q."/>
        </authorList>
    </citation>
    <scope>NUCLEOTIDE SEQUENCE [LARGE SCALE GENOMIC DNA]</scope>
    <source>
        <strain evidence="12 13">NL1</strain>
    </source>
</reference>
<protein>
    <recommendedName>
        <fullName evidence="4">Nucleolar protein 12</fullName>
    </recommendedName>
</protein>
<dbReference type="OrthoDB" id="442677at2759"/>
<dbReference type="STRING" id="40998.A0A2P7Z1S6"/>
<feature type="region of interest" description="Disordered" evidence="10">
    <location>
        <begin position="561"/>
        <end position="611"/>
    </location>
</feature>
<name>A0A2P7Z1S6_9PEZI</name>
<keyword evidence="7 9" id="KW-0694">RNA-binding</keyword>
<feature type="compositionally biased region" description="Basic and acidic residues" evidence="10">
    <location>
        <begin position="169"/>
        <end position="190"/>
    </location>
</feature>
<dbReference type="InterPro" id="IPR047189">
    <property type="entry name" value="RRM2_Nop12p-like"/>
</dbReference>
<feature type="compositionally biased region" description="Acidic residues" evidence="10">
    <location>
        <begin position="191"/>
        <end position="218"/>
    </location>
</feature>
<dbReference type="Gene3D" id="3.30.70.330">
    <property type="match status" value="2"/>
</dbReference>
<feature type="compositionally biased region" description="Basic residues" evidence="10">
    <location>
        <begin position="577"/>
        <end position="593"/>
    </location>
</feature>
<feature type="compositionally biased region" description="Basic and acidic residues" evidence="10">
    <location>
        <begin position="16"/>
        <end position="25"/>
    </location>
</feature>
<accession>A0A2P7Z1S6</accession>
<feature type="compositionally biased region" description="Acidic residues" evidence="10">
    <location>
        <begin position="93"/>
        <end position="118"/>
    </location>
</feature>
<evidence type="ECO:0000256" key="5">
    <source>
        <dbReference type="ARBA" id="ARBA00022517"/>
    </source>
</evidence>
<feature type="region of interest" description="Disordered" evidence="10">
    <location>
        <begin position="1"/>
        <end position="241"/>
    </location>
</feature>
<dbReference type="CDD" id="cd12670">
    <property type="entry name" value="RRM2_Nop12p_like"/>
    <property type="match status" value="1"/>
</dbReference>
<evidence type="ECO:0000256" key="4">
    <source>
        <dbReference type="ARBA" id="ARBA00015520"/>
    </source>
</evidence>
<evidence type="ECO:0000256" key="8">
    <source>
        <dbReference type="ARBA" id="ARBA00023242"/>
    </source>
</evidence>
<comment type="subcellular location">
    <subcellularLocation>
        <location evidence="2">Nucleus</location>
        <location evidence="2">Nucleolus</location>
    </subcellularLocation>
</comment>
<dbReference type="InterPro" id="IPR012677">
    <property type="entry name" value="Nucleotide-bd_a/b_plait_sf"/>
</dbReference>
<comment type="function">
    <text evidence="1">Involved in pre-25S rRNA processing.</text>
</comment>
<feature type="region of interest" description="Disordered" evidence="10">
    <location>
        <begin position="481"/>
        <end position="501"/>
    </location>
</feature>
<keyword evidence="5" id="KW-0690">Ribosome biogenesis</keyword>
<gene>
    <name evidence="12" type="ORF">B9Z65_4080</name>
</gene>
<feature type="compositionally biased region" description="Acidic residues" evidence="10">
    <location>
        <begin position="125"/>
        <end position="143"/>
    </location>
</feature>
<dbReference type="Proteomes" id="UP000243723">
    <property type="component" value="Unassembled WGS sequence"/>
</dbReference>
<dbReference type="PANTHER" id="PTHR23236">
    <property type="entry name" value="EUKARYOTIC TRANSLATION INITIATION FACTOR 4B/4H"/>
    <property type="match status" value="1"/>
</dbReference>
<evidence type="ECO:0000256" key="10">
    <source>
        <dbReference type="SAM" id="MobiDB-lite"/>
    </source>
</evidence>
<dbReference type="InterPro" id="IPR000504">
    <property type="entry name" value="RRM_dom"/>
</dbReference>
<organism evidence="12 13">
    <name type="scientific">Elsinoe australis</name>
    <dbReference type="NCBI Taxonomy" id="40998"/>
    <lineage>
        <taxon>Eukaryota</taxon>
        <taxon>Fungi</taxon>
        <taxon>Dikarya</taxon>
        <taxon>Ascomycota</taxon>
        <taxon>Pezizomycotina</taxon>
        <taxon>Dothideomycetes</taxon>
        <taxon>Dothideomycetidae</taxon>
        <taxon>Myriangiales</taxon>
        <taxon>Elsinoaceae</taxon>
        <taxon>Elsinoe</taxon>
    </lineage>
</organism>
<evidence type="ECO:0000313" key="12">
    <source>
        <dbReference type="EMBL" id="PSK42166.1"/>
    </source>
</evidence>
<dbReference type="Pfam" id="PF00076">
    <property type="entry name" value="RRM_1"/>
    <property type="match status" value="1"/>
</dbReference>
<evidence type="ECO:0000256" key="1">
    <source>
        <dbReference type="ARBA" id="ARBA00002475"/>
    </source>
</evidence>
<feature type="compositionally biased region" description="Basic and acidic residues" evidence="10">
    <location>
        <begin position="481"/>
        <end position="492"/>
    </location>
</feature>
<dbReference type="GO" id="GO:0000463">
    <property type="term" value="P:maturation of LSU-rRNA from tricistronic rRNA transcript (SSU-rRNA, 5.8S rRNA, LSU-rRNA)"/>
    <property type="evidence" value="ECO:0007669"/>
    <property type="project" value="TreeGrafter"/>
</dbReference>
<feature type="compositionally biased region" description="Polar residues" evidence="10">
    <location>
        <begin position="39"/>
        <end position="76"/>
    </location>
</feature>
<dbReference type="GO" id="GO:0005730">
    <property type="term" value="C:nucleolus"/>
    <property type="evidence" value="ECO:0007669"/>
    <property type="project" value="UniProtKB-SubCell"/>
</dbReference>
<dbReference type="EMBL" id="NHZQ01000335">
    <property type="protein sequence ID" value="PSK42166.1"/>
    <property type="molecule type" value="Genomic_DNA"/>
</dbReference>
<dbReference type="GO" id="GO:0019843">
    <property type="term" value="F:rRNA binding"/>
    <property type="evidence" value="ECO:0007669"/>
    <property type="project" value="TreeGrafter"/>
</dbReference>
<proteinExistence type="inferred from homology"/>
<comment type="similarity">
    <text evidence="3">Belongs to the RRM RBM34 family.</text>
</comment>
<dbReference type="PANTHER" id="PTHR23236:SF25">
    <property type="entry name" value="RNA-BINDING PROTEIN 34"/>
    <property type="match status" value="1"/>
</dbReference>
<evidence type="ECO:0000256" key="2">
    <source>
        <dbReference type="ARBA" id="ARBA00004604"/>
    </source>
</evidence>
<comment type="caution">
    <text evidence="12">The sequence shown here is derived from an EMBL/GenBank/DDBJ whole genome shotgun (WGS) entry which is preliminary data.</text>
</comment>
<dbReference type="PROSITE" id="PS50102">
    <property type="entry name" value="RRM"/>
    <property type="match status" value="1"/>
</dbReference>